<sequence>MALKFPPKMGMIVICDYTTGFREPEMVKERLAVVISPRLPYRDRLCTVVPLSTTPARAGIHYQCRIELPVDAPPPYEGRIKWAKADMLATVSFDRLGLPYTGRDRATGMRKYLQITVSNEDLRRVHRAVLFAIGLDSLTKGMSEPR</sequence>
<dbReference type="RefSeq" id="WP_081735753.1">
    <property type="nucleotide sequence ID" value="NZ_ADVE02000001.1"/>
</dbReference>
<name>A0A2D2CXH7_METT3</name>
<accession>A0A2D2CXH7</accession>
<organism evidence="1 2">
    <name type="scientific">Methylosinus trichosporium (strain ATCC 35070 / NCIMB 11131 / UNIQEM 75 / OB3b)</name>
    <dbReference type="NCBI Taxonomy" id="595536"/>
    <lineage>
        <taxon>Bacteria</taxon>
        <taxon>Pseudomonadati</taxon>
        <taxon>Pseudomonadota</taxon>
        <taxon>Alphaproteobacteria</taxon>
        <taxon>Hyphomicrobiales</taxon>
        <taxon>Methylocystaceae</taxon>
        <taxon>Methylosinus</taxon>
    </lineage>
</organism>
<keyword evidence="2" id="KW-1185">Reference proteome</keyword>
<dbReference type="KEGG" id="mtw:CQW49_05465"/>
<dbReference type="AlphaFoldDB" id="A0A2D2CXH7"/>
<reference evidence="2" key="1">
    <citation type="submission" date="2017-10" db="EMBL/GenBank/DDBJ databases">
        <title>Completed PacBio SMRT sequence of Methylosinus trichosporium OB3b reveals presence of a third large plasmid.</title>
        <authorList>
            <person name="Charles T.C."/>
            <person name="Lynch M.D.J."/>
            <person name="Heil J.R."/>
            <person name="Cheng J."/>
        </authorList>
    </citation>
    <scope>NUCLEOTIDE SEQUENCE [LARGE SCALE GENOMIC DNA]</scope>
    <source>
        <strain evidence="2">OB3b</strain>
    </source>
</reference>
<dbReference type="Pfam" id="PF02452">
    <property type="entry name" value="PemK_toxin"/>
    <property type="match status" value="1"/>
</dbReference>
<protein>
    <recommendedName>
        <fullName evidence="3">Type II toxin-antitoxin system PemK/MazF family toxin</fullName>
    </recommendedName>
</protein>
<gene>
    <name evidence="1" type="ORF">CQW49_05465</name>
</gene>
<dbReference type="GO" id="GO:0003677">
    <property type="term" value="F:DNA binding"/>
    <property type="evidence" value="ECO:0007669"/>
    <property type="project" value="InterPro"/>
</dbReference>
<proteinExistence type="predicted"/>
<dbReference type="InterPro" id="IPR011067">
    <property type="entry name" value="Plasmid_toxin/cell-grow_inhib"/>
</dbReference>
<dbReference type="SUPFAM" id="SSF50118">
    <property type="entry name" value="Cell growth inhibitor/plasmid maintenance toxic component"/>
    <property type="match status" value="1"/>
</dbReference>
<dbReference type="Gene3D" id="2.30.30.110">
    <property type="match status" value="1"/>
</dbReference>
<evidence type="ECO:0000313" key="2">
    <source>
        <dbReference type="Proteomes" id="UP000230709"/>
    </source>
</evidence>
<dbReference type="InterPro" id="IPR003477">
    <property type="entry name" value="PemK-like"/>
</dbReference>
<dbReference type="EMBL" id="CP023737">
    <property type="protein sequence ID" value="ATQ67403.1"/>
    <property type="molecule type" value="Genomic_DNA"/>
</dbReference>
<evidence type="ECO:0008006" key="3">
    <source>
        <dbReference type="Google" id="ProtNLM"/>
    </source>
</evidence>
<evidence type="ECO:0000313" key="1">
    <source>
        <dbReference type="EMBL" id="ATQ67403.1"/>
    </source>
</evidence>
<dbReference type="Proteomes" id="UP000230709">
    <property type="component" value="Chromosome"/>
</dbReference>